<protein>
    <submittedName>
        <fullName evidence="3">CxC2 domain-containing protein</fullName>
    </submittedName>
</protein>
<dbReference type="Proteomes" id="UP000636479">
    <property type="component" value="Unassembled WGS sequence"/>
</dbReference>
<dbReference type="InterPro" id="IPR041457">
    <property type="entry name" value="CxC2_KDZ-assoc"/>
</dbReference>
<reference evidence="3" key="1">
    <citation type="submission" date="2020-05" db="EMBL/GenBank/DDBJ databases">
        <title>Mycena genomes resolve the evolution of fungal bioluminescence.</title>
        <authorList>
            <person name="Tsai I.J."/>
        </authorList>
    </citation>
    <scope>NUCLEOTIDE SEQUENCE</scope>
    <source>
        <strain evidence="3">171206Taipei</strain>
    </source>
</reference>
<dbReference type="OrthoDB" id="3214502at2759"/>
<comment type="caution">
    <text evidence="3">The sequence shown here is derived from an EMBL/GenBank/DDBJ whole genome shotgun (WGS) entry which is preliminary data.</text>
</comment>
<feature type="region of interest" description="Disordered" evidence="1">
    <location>
        <begin position="1017"/>
        <end position="1046"/>
    </location>
</feature>
<evidence type="ECO:0000256" key="1">
    <source>
        <dbReference type="SAM" id="MobiDB-lite"/>
    </source>
</evidence>
<sequence length="1046" mass="118737">MSRKRRAPAVPRLVRHHITPMEQLIGAPPDAPLPTVVHRLTNDNRRLWSQTVLVEPTSPVKRARIQHLERVRAPALSTTNDPERYEMNLGVCEDDDSDTEMSKPRFTQPADKAMHQWTQQSRDIYLQAMLWREGRGNEGTLCHQCQDATREALYRCRACYGGAILCQQCCVATHQANPLHDIESWTGVYFVKTSLRDLGLRIQFGHRLGERCRSPRLGRADFVVIAGNGIHEVSVDFCGCEATSDPNYLQLLKAGWYPSTTDAPRTCATFSCLDTFHYLSLHGKTTAYDYYSALESLTDGTGIKPPNRYSIFMRISRQYRHLLLLKRMGRGHDKYGVLGTGPGELAIRCPACPRPGVNLPEGWENASPEDRCLYIMFIAMDACFSAEAQVHLQRVAGPGTGDGLGVYARDRSTRGNLSIGMKKLYLCDFEDEYLHVTGVGMGVCARHEFVLPNGVGDLQAGERYVNMDYIFGSFIRHIDPRLFKIISYDIVCQWIKTLIEPLEFRGLELDGTNLMTTGLSGIGENCWVSPPFYDVDLTEPRLNFEKQEQNFELLTVGHIDRVPDWKRQVEEFEADNEKPNPYQSSNEGLTETAVRKMYEEEEAAQEQAGIMPIHDVSPTEFISALLDAEADQRRIRGLADLKRTRGSIGGLSLRQQRRKLNRAIKRLRTLQATYTPAALRKFESLNISQDTLAERVPLLPPSSLSSTECENGGCRDGLLQIEQSFREAQCRSSLTALQLQLHVKARLLTYKKNNARAQAMNTRSRTLVDQNERKILLHSEKYQTAWRALVAIAGGEDKIIWRQLHKSDIRCMEEPEEVQEQRRKDQRAELEERIRAEEMRRAGLPDLPVSSLPMEDSDQEDGEDEIPVSRSDRLDAARERNALFKHGESRRSVSWIWSNVVETANGVEEGHVANRMGKILRARTRRWREEVRILEAEWLRLPLSFGAEEALWAQRGAGVDISNCGVQLAEGMIAYAAKHADMYRNLSRRAEVVRTKPILERGHRGEREINEVYTMVQEDDAAARADGVIDTDDEDEHGNESDEEDD</sequence>
<proteinExistence type="predicted"/>
<dbReference type="RefSeq" id="XP_037223704.1">
    <property type="nucleotide sequence ID" value="XM_037360819.1"/>
</dbReference>
<dbReference type="EMBL" id="JACAZF010000003">
    <property type="protein sequence ID" value="KAF7310254.1"/>
    <property type="molecule type" value="Genomic_DNA"/>
</dbReference>
<feature type="domain" description="CxC2-like cysteine cluster KDZ transposase-associated" evidence="2">
    <location>
        <begin position="195"/>
        <end position="302"/>
    </location>
</feature>
<dbReference type="AlphaFoldDB" id="A0A8H6WF79"/>
<feature type="region of interest" description="Disordered" evidence="1">
    <location>
        <begin position="845"/>
        <end position="872"/>
    </location>
</feature>
<dbReference type="Pfam" id="PF18803">
    <property type="entry name" value="CxC2"/>
    <property type="match status" value="1"/>
</dbReference>
<dbReference type="GeneID" id="59343335"/>
<dbReference type="CDD" id="cd19757">
    <property type="entry name" value="Bbox1"/>
    <property type="match status" value="1"/>
</dbReference>
<evidence type="ECO:0000259" key="2">
    <source>
        <dbReference type="Pfam" id="PF18803"/>
    </source>
</evidence>
<dbReference type="InterPro" id="IPR040521">
    <property type="entry name" value="KDZ"/>
</dbReference>
<name>A0A8H6WF79_9AGAR</name>
<dbReference type="Pfam" id="PF18758">
    <property type="entry name" value="KDZ"/>
    <property type="match status" value="1"/>
</dbReference>
<evidence type="ECO:0000313" key="4">
    <source>
        <dbReference type="Proteomes" id="UP000636479"/>
    </source>
</evidence>
<evidence type="ECO:0000313" key="3">
    <source>
        <dbReference type="EMBL" id="KAF7310254.1"/>
    </source>
</evidence>
<feature type="compositionally biased region" description="Acidic residues" evidence="1">
    <location>
        <begin position="855"/>
        <end position="866"/>
    </location>
</feature>
<organism evidence="3 4">
    <name type="scientific">Mycena indigotica</name>
    <dbReference type="NCBI Taxonomy" id="2126181"/>
    <lineage>
        <taxon>Eukaryota</taxon>
        <taxon>Fungi</taxon>
        <taxon>Dikarya</taxon>
        <taxon>Basidiomycota</taxon>
        <taxon>Agaricomycotina</taxon>
        <taxon>Agaricomycetes</taxon>
        <taxon>Agaricomycetidae</taxon>
        <taxon>Agaricales</taxon>
        <taxon>Marasmiineae</taxon>
        <taxon>Mycenaceae</taxon>
        <taxon>Mycena</taxon>
    </lineage>
</organism>
<keyword evidence="4" id="KW-1185">Reference proteome</keyword>
<feature type="compositionally biased region" description="Acidic residues" evidence="1">
    <location>
        <begin position="1029"/>
        <end position="1046"/>
    </location>
</feature>
<gene>
    <name evidence="3" type="ORF">MIND_00399300</name>
</gene>
<accession>A0A8H6WF79</accession>